<protein>
    <submittedName>
        <fullName evidence="1">Uncharacterized protein</fullName>
    </submittedName>
</protein>
<name>A0A0C1IUI2_9BACT</name>
<dbReference type="Proteomes" id="UP000031408">
    <property type="component" value="Unassembled WGS sequence"/>
</dbReference>
<organism evidence="1 2">
    <name type="scientific">Flavihumibacter solisilvae</name>
    <dbReference type="NCBI Taxonomy" id="1349421"/>
    <lineage>
        <taxon>Bacteria</taxon>
        <taxon>Pseudomonadati</taxon>
        <taxon>Bacteroidota</taxon>
        <taxon>Chitinophagia</taxon>
        <taxon>Chitinophagales</taxon>
        <taxon>Chitinophagaceae</taxon>
        <taxon>Flavihumibacter</taxon>
    </lineage>
</organism>
<sequence length="187" mass="23127">MHDIEPFYNWRHIYVSEEDEHSPFYGRVYSEFEFSQTIYNYYIHPQWDEFGSRTLYMKVIMADYEEHYAIIELIGEWNDAIENDIMSLKRDVIDQFHSNGIYKFIIIAENVLNFHSGDRDYYEEWYEEMIDNNGWVVLLNMPEQTQYDFREAKLHRYLELLELPAWRTFKPYHLFKKIDDEQRKRLS</sequence>
<dbReference type="EMBL" id="JSVC01000015">
    <property type="protein sequence ID" value="KIC94144.1"/>
    <property type="molecule type" value="Genomic_DNA"/>
</dbReference>
<gene>
    <name evidence="1" type="ORF">OI18_14255</name>
</gene>
<evidence type="ECO:0000313" key="1">
    <source>
        <dbReference type="EMBL" id="KIC94144.1"/>
    </source>
</evidence>
<keyword evidence="2" id="KW-1185">Reference proteome</keyword>
<proteinExistence type="predicted"/>
<dbReference type="STRING" id="1349421.OI18_14255"/>
<dbReference type="RefSeq" id="WP_039140791.1">
    <property type="nucleotide sequence ID" value="NZ_JSVC01000015.1"/>
</dbReference>
<evidence type="ECO:0000313" key="2">
    <source>
        <dbReference type="Proteomes" id="UP000031408"/>
    </source>
</evidence>
<reference evidence="1 2" key="1">
    <citation type="submission" date="2014-11" db="EMBL/GenBank/DDBJ databases">
        <title>Genome sequence of Flavihumibacter solisilvae 3-3.</title>
        <authorList>
            <person name="Zhou G."/>
            <person name="Li M."/>
            <person name="Wang G."/>
        </authorList>
    </citation>
    <scope>NUCLEOTIDE SEQUENCE [LARGE SCALE GENOMIC DNA]</scope>
    <source>
        <strain evidence="1 2">3-3</strain>
    </source>
</reference>
<dbReference type="OrthoDB" id="653988at2"/>
<accession>A0A0C1IUI2</accession>
<dbReference type="AlphaFoldDB" id="A0A0C1IUI2"/>
<comment type="caution">
    <text evidence="1">The sequence shown here is derived from an EMBL/GenBank/DDBJ whole genome shotgun (WGS) entry which is preliminary data.</text>
</comment>